<evidence type="ECO:0000313" key="6">
    <source>
        <dbReference type="EMBL" id="GLY79330.1"/>
    </source>
</evidence>
<sequence>MKYRTDANDSASTRPMSSALKLLRLLDVVGESEDPVRVADLARTLGATRSEVHRHLVTLVAAGWMERLPDGAYQLTVKAAHLGHAALQHAGFGDRVSAMLVDLAAETGQSVCLAVLDDDATRVVKRAEPGTAAHVTLALGRRLDLRFGATGRVLLAFADPAVVAGLRARNVDVPTDAELAEIRAQGYALIPEADPDGGLAAIAFPVSGRTGEPSVALCAVGSRTGFDPLTAREPLAAAAARLSRLTTSVDPGADAPWGS</sequence>
<evidence type="ECO:0000256" key="1">
    <source>
        <dbReference type="ARBA" id="ARBA00023015"/>
    </source>
</evidence>
<dbReference type="InterPro" id="IPR005471">
    <property type="entry name" value="Tscrpt_reg_IclR_N"/>
</dbReference>
<dbReference type="GO" id="GO:0045892">
    <property type="term" value="P:negative regulation of DNA-templated transcription"/>
    <property type="evidence" value="ECO:0007669"/>
    <property type="project" value="TreeGrafter"/>
</dbReference>
<dbReference type="SUPFAM" id="SSF46785">
    <property type="entry name" value="Winged helix' DNA-binding domain"/>
    <property type="match status" value="1"/>
</dbReference>
<dbReference type="GO" id="GO:0003700">
    <property type="term" value="F:DNA-binding transcription factor activity"/>
    <property type="evidence" value="ECO:0007669"/>
    <property type="project" value="TreeGrafter"/>
</dbReference>
<protein>
    <submittedName>
        <fullName evidence="6">IclR family transcriptional regulator</fullName>
    </submittedName>
</protein>
<dbReference type="PANTHER" id="PTHR30136:SF35">
    <property type="entry name" value="HTH-TYPE TRANSCRIPTIONAL REGULATOR RV1719"/>
    <property type="match status" value="1"/>
</dbReference>
<evidence type="ECO:0000256" key="3">
    <source>
        <dbReference type="ARBA" id="ARBA00023163"/>
    </source>
</evidence>
<dbReference type="InterPro" id="IPR036388">
    <property type="entry name" value="WH-like_DNA-bd_sf"/>
</dbReference>
<feature type="domain" description="HTH iclR-type" evidence="4">
    <location>
        <begin position="16"/>
        <end position="77"/>
    </location>
</feature>
<name>A0A9W6RSX1_9ACTN</name>
<dbReference type="EMBL" id="BSTJ01000011">
    <property type="protein sequence ID" value="GLY79330.1"/>
    <property type="molecule type" value="Genomic_DNA"/>
</dbReference>
<comment type="caution">
    <text evidence="6">The sequence shown here is derived from an EMBL/GenBank/DDBJ whole genome shotgun (WGS) entry which is preliminary data.</text>
</comment>
<dbReference type="GO" id="GO:0003677">
    <property type="term" value="F:DNA binding"/>
    <property type="evidence" value="ECO:0007669"/>
    <property type="project" value="UniProtKB-KW"/>
</dbReference>
<dbReference type="InterPro" id="IPR050707">
    <property type="entry name" value="HTH_MetabolicPath_Reg"/>
</dbReference>
<dbReference type="Proteomes" id="UP001165135">
    <property type="component" value="Unassembled WGS sequence"/>
</dbReference>
<evidence type="ECO:0000313" key="7">
    <source>
        <dbReference type="Proteomes" id="UP001165135"/>
    </source>
</evidence>
<dbReference type="RefSeq" id="WP_285630615.1">
    <property type="nucleotide sequence ID" value="NZ_BSTJ01000011.1"/>
</dbReference>
<dbReference type="Pfam" id="PF09339">
    <property type="entry name" value="HTH_IclR"/>
    <property type="match status" value="1"/>
</dbReference>
<dbReference type="Gene3D" id="3.30.450.40">
    <property type="match status" value="1"/>
</dbReference>
<proteinExistence type="predicted"/>
<organism evidence="6 7">
    <name type="scientific">Actinoallomurus iriomotensis</name>
    <dbReference type="NCBI Taxonomy" id="478107"/>
    <lineage>
        <taxon>Bacteria</taxon>
        <taxon>Bacillati</taxon>
        <taxon>Actinomycetota</taxon>
        <taxon>Actinomycetes</taxon>
        <taxon>Streptosporangiales</taxon>
        <taxon>Thermomonosporaceae</taxon>
        <taxon>Actinoallomurus</taxon>
    </lineage>
</organism>
<evidence type="ECO:0000259" key="4">
    <source>
        <dbReference type="PROSITE" id="PS51077"/>
    </source>
</evidence>
<dbReference type="InterPro" id="IPR014757">
    <property type="entry name" value="Tscrpt_reg_IclR_C"/>
</dbReference>
<keyword evidence="2" id="KW-0238">DNA-binding</keyword>
<dbReference type="InterPro" id="IPR036390">
    <property type="entry name" value="WH_DNA-bd_sf"/>
</dbReference>
<dbReference type="PROSITE" id="PS51077">
    <property type="entry name" value="HTH_ICLR"/>
    <property type="match status" value="1"/>
</dbReference>
<dbReference type="Pfam" id="PF01614">
    <property type="entry name" value="IclR_C"/>
    <property type="match status" value="1"/>
</dbReference>
<evidence type="ECO:0000256" key="2">
    <source>
        <dbReference type="ARBA" id="ARBA00023125"/>
    </source>
</evidence>
<gene>
    <name evidence="6" type="ORF">Airi01_075970</name>
</gene>
<dbReference type="SMART" id="SM00346">
    <property type="entry name" value="HTH_ICLR"/>
    <property type="match status" value="1"/>
</dbReference>
<dbReference type="Gene3D" id="1.10.10.10">
    <property type="entry name" value="Winged helix-like DNA-binding domain superfamily/Winged helix DNA-binding domain"/>
    <property type="match status" value="1"/>
</dbReference>
<dbReference type="AlphaFoldDB" id="A0A9W6RSX1"/>
<accession>A0A9W6RSX1</accession>
<keyword evidence="3" id="KW-0804">Transcription</keyword>
<feature type="domain" description="IclR-ED" evidence="5">
    <location>
        <begin position="78"/>
        <end position="255"/>
    </location>
</feature>
<evidence type="ECO:0000259" key="5">
    <source>
        <dbReference type="PROSITE" id="PS51078"/>
    </source>
</evidence>
<keyword evidence="1" id="KW-0805">Transcription regulation</keyword>
<dbReference type="PROSITE" id="PS51078">
    <property type="entry name" value="ICLR_ED"/>
    <property type="match status" value="1"/>
</dbReference>
<dbReference type="InterPro" id="IPR029016">
    <property type="entry name" value="GAF-like_dom_sf"/>
</dbReference>
<dbReference type="SUPFAM" id="SSF55781">
    <property type="entry name" value="GAF domain-like"/>
    <property type="match status" value="1"/>
</dbReference>
<reference evidence="6" key="1">
    <citation type="submission" date="2023-03" db="EMBL/GenBank/DDBJ databases">
        <title>Actinoallomurus iriomotensis NBRC 103681.</title>
        <authorList>
            <person name="Ichikawa N."/>
            <person name="Sato H."/>
            <person name="Tonouchi N."/>
        </authorList>
    </citation>
    <scope>NUCLEOTIDE SEQUENCE</scope>
    <source>
        <strain evidence="6">NBRC 103681</strain>
    </source>
</reference>
<dbReference type="PANTHER" id="PTHR30136">
    <property type="entry name" value="HELIX-TURN-HELIX TRANSCRIPTIONAL REGULATOR, ICLR FAMILY"/>
    <property type="match status" value="1"/>
</dbReference>